<dbReference type="SMART" id="SM00020">
    <property type="entry name" value="Tryp_SPc"/>
    <property type="match status" value="1"/>
</dbReference>
<dbReference type="Pfam" id="PF00089">
    <property type="entry name" value="Trypsin"/>
    <property type="match status" value="1"/>
</dbReference>
<evidence type="ECO:0000256" key="1">
    <source>
        <dbReference type="ARBA" id="ARBA00022729"/>
    </source>
</evidence>
<dbReference type="SUPFAM" id="SSF50494">
    <property type="entry name" value="Trypsin-like serine proteases"/>
    <property type="match status" value="1"/>
</dbReference>
<dbReference type="InterPro" id="IPR043504">
    <property type="entry name" value="Peptidase_S1_PA_chymotrypsin"/>
</dbReference>
<dbReference type="PROSITE" id="PS00134">
    <property type="entry name" value="TRYPSIN_HIS"/>
    <property type="match status" value="1"/>
</dbReference>
<dbReference type="PRINTS" id="PR00722">
    <property type="entry name" value="CHYMOTRYPSIN"/>
</dbReference>
<gene>
    <name evidence="3" type="ORF">GCM10010961_12010</name>
</gene>
<evidence type="ECO:0000259" key="2">
    <source>
        <dbReference type="PROSITE" id="PS50240"/>
    </source>
</evidence>
<keyword evidence="3" id="KW-0378">Hydrolase</keyword>
<sequence>MTEGNVRAWVIGLVVALLPAMALAKDARPQRLDSLETGRAWQAVGRLDIDGKGFCTGTLIDTDLVLTAAHCLFDRKTKKRIRPEMIEFRAGWRNGRASAYRGVRRAVVHPDYVFDGSVTSTRVRNDLALLQLEQPIRNTTVMPFRTADHPGSEDEVGVVSYARDRAEAPTLQEVCGIIARQDGILVMSCDVDFGSSGSPIFSFTGGVPRIVSVVSAKAEVRGTRVALGTELGEPLELLRAIIDAGRGLARSTPPRGVRHVMVGDARSETGAKFDRPGG</sequence>
<dbReference type="PANTHER" id="PTHR15462:SF8">
    <property type="entry name" value="SERINE PROTEASE"/>
    <property type="match status" value="1"/>
</dbReference>
<feature type="domain" description="Peptidase S1" evidence="2">
    <location>
        <begin position="10"/>
        <end position="243"/>
    </location>
</feature>
<dbReference type="EMBL" id="BNAP01000003">
    <property type="protein sequence ID" value="GHG85154.1"/>
    <property type="molecule type" value="Genomic_DNA"/>
</dbReference>
<reference evidence="3" key="2">
    <citation type="submission" date="2020-09" db="EMBL/GenBank/DDBJ databases">
        <authorList>
            <person name="Sun Q."/>
            <person name="Zhou Y."/>
        </authorList>
    </citation>
    <scope>NUCLEOTIDE SEQUENCE</scope>
    <source>
        <strain evidence="3">CGMCC 1.7081</strain>
    </source>
</reference>
<dbReference type="PROSITE" id="PS50240">
    <property type="entry name" value="TRYPSIN_DOM"/>
    <property type="match status" value="1"/>
</dbReference>
<dbReference type="InterPro" id="IPR018114">
    <property type="entry name" value="TRYPSIN_HIS"/>
</dbReference>
<accession>A0A8J3MDU9</accession>
<evidence type="ECO:0000313" key="4">
    <source>
        <dbReference type="Proteomes" id="UP000611500"/>
    </source>
</evidence>
<dbReference type="InterPro" id="IPR009003">
    <property type="entry name" value="Peptidase_S1_PA"/>
</dbReference>
<protein>
    <submittedName>
        <fullName evidence="3">Serine protease</fullName>
    </submittedName>
</protein>
<name>A0A8J3MDU9_9RHOB</name>
<dbReference type="RefSeq" id="WP_189658327.1">
    <property type="nucleotide sequence ID" value="NZ_BNAP01000003.1"/>
</dbReference>
<keyword evidence="4" id="KW-1185">Reference proteome</keyword>
<evidence type="ECO:0000313" key="3">
    <source>
        <dbReference type="EMBL" id="GHG85154.1"/>
    </source>
</evidence>
<keyword evidence="3" id="KW-0645">Protease</keyword>
<comment type="caution">
    <text evidence="3">The sequence shown here is derived from an EMBL/GenBank/DDBJ whole genome shotgun (WGS) entry which is preliminary data.</text>
</comment>
<dbReference type="Gene3D" id="2.40.10.10">
    <property type="entry name" value="Trypsin-like serine proteases"/>
    <property type="match status" value="2"/>
</dbReference>
<dbReference type="InterPro" id="IPR001314">
    <property type="entry name" value="Peptidase_S1A"/>
</dbReference>
<proteinExistence type="predicted"/>
<dbReference type="InterPro" id="IPR001254">
    <property type="entry name" value="Trypsin_dom"/>
</dbReference>
<dbReference type="InterPro" id="IPR050966">
    <property type="entry name" value="Glutamyl_endopeptidase"/>
</dbReference>
<dbReference type="PANTHER" id="PTHR15462">
    <property type="entry name" value="SERINE PROTEASE"/>
    <property type="match status" value="1"/>
</dbReference>
<keyword evidence="1" id="KW-0732">Signal</keyword>
<dbReference type="Proteomes" id="UP000611500">
    <property type="component" value="Unassembled WGS sequence"/>
</dbReference>
<dbReference type="GO" id="GO:0006508">
    <property type="term" value="P:proteolysis"/>
    <property type="evidence" value="ECO:0007669"/>
    <property type="project" value="UniProtKB-KW"/>
</dbReference>
<dbReference type="AlphaFoldDB" id="A0A8J3MDU9"/>
<organism evidence="3 4">
    <name type="scientific">Pseudodonghicola xiamenensis</name>
    <dbReference type="NCBI Taxonomy" id="337702"/>
    <lineage>
        <taxon>Bacteria</taxon>
        <taxon>Pseudomonadati</taxon>
        <taxon>Pseudomonadota</taxon>
        <taxon>Alphaproteobacteria</taxon>
        <taxon>Rhodobacterales</taxon>
        <taxon>Paracoccaceae</taxon>
        <taxon>Pseudodonghicola</taxon>
    </lineage>
</organism>
<reference evidence="3" key="1">
    <citation type="journal article" date="2014" name="Int. J. Syst. Evol. Microbiol.">
        <title>Complete genome sequence of Corynebacterium casei LMG S-19264T (=DSM 44701T), isolated from a smear-ripened cheese.</title>
        <authorList>
            <consortium name="US DOE Joint Genome Institute (JGI-PGF)"/>
            <person name="Walter F."/>
            <person name="Albersmeier A."/>
            <person name="Kalinowski J."/>
            <person name="Ruckert C."/>
        </authorList>
    </citation>
    <scope>NUCLEOTIDE SEQUENCE</scope>
    <source>
        <strain evidence="3">CGMCC 1.7081</strain>
    </source>
</reference>
<dbReference type="GO" id="GO:0004252">
    <property type="term" value="F:serine-type endopeptidase activity"/>
    <property type="evidence" value="ECO:0007669"/>
    <property type="project" value="InterPro"/>
</dbReference>